<reference evidence="1" key="1">
    <citation type="journal article" date="2014" name="Front. Microbiol.">
        <title>High frequency of phylogenetically diverse reductive dehalogenase-homologous genes in deep subseafloor sedimentary metagenomes.</title>
        <authorList>
            <person name="Kawai M."/>
            <person name="Futagami T."/>
            <person name="Toyoda A."/>
            <person name="Takaki Y."/>
            <person name="Nishi S."/>
            <person name="Hori S."/>
            <person name="Arai W."/>
            <person name="Tsubouchi T."/>
            <person name="Morono Y."/>
            <person name="Uchiyama I."/>
            <person name="Ito T."/>
            <person name="Fujiyama A."/>
            <person name="Inagaki F."/>
            <person name="Takami H."/>
        </authorList>
    </citation>
    <scope>NUCLEOTIDE SEQUENCE</scope>
    <source>
        <strain evidence="1">Expedition CK06-06</strain>
    </source>
</reference>
<organism evidence="1">
    <name type="scientific">marine sediment metagenome</name>
    <dbReference type="NCBI Taxonomy" id="412755"/>
    <lineage>
        <taxon>unclassified sequences</taxon>
        <taxon>metagenomes</taxon>
        <taxon>ecological metagenomes</taxon>
    </lineage>
</organism>
<accession>X1UTF3</accession>
<name>X1UTF3_9ZZZZ</name>
<sequence length="35" mass="3733">NRAHTALPVIARGQKVITSEGNNDIGHRANLHKSG</sequence>
<proteinExistence type="predicted"/>
<comment type="caution">
    <text evidence="1">The sequence shown here is derived from an EMBL/GenBank/DDBJ whole genome shotgun (WGS) entry which is preliminary data.</text>
</comment>
<gene>
    <name evidence="1" type="ORF">S12H4_60120</name>
</gene>
<feature type="non-terminal residue" evidence="1">
    <location>
        <position position="1"/>
    </location>
</feature>
<dbReference type="AlphaFoldDB" id="X1UTF3"/>
<evidence type="ECO:0000313" key="1">
    <source>
        <dbReference type="EMBL" id="GAJ20744.1"/>
    </source>
</evidence>
<protein>
    <submittedName>
        <fullName evidence="1">Uncharacterized protein</fullName>
    </submittedName>
</protein>
<dbReference type="EMBL" id="BARW01039484">
    <property type="protein sequence ID" value="GAJ20744.1"/>
    <property type="molecule type" value="Genomic_DNA"/>
</dbReference>